<protein>
    <submittedName>
        <fullName evidence="1">Uncharacterized protein</fullName>
    </submittedName>
</protein>
<proteinExistence type="predicted"/>
<feature type="non-terminal residue" evidence="1">
    <location>
        <position position="1"/>
    </location>
</feature>
<accession>M2U8N2</accession>
<gene>
    <name evidence="1" type="ORF">COCHEDRAFT_1069716</name>
</gene>
<reference evidence="1 2" key="1">
    <citation type="journal article" date="2012" name="PLoS Pathog.">
        <title>Diverse lifestyles and strategies of plant pathogenesis encoded in the genomes of eighteen Dothideomycetes fungi.</title>
        <authorList>
            <person name="Ohm R.A."/>
            <person name="Feau N."/>
            <person name="Henrissat B."/>
            <person name="Schoch C.L."/>
            <person name="Horwitz B.A."/>
            <person name="Barry K.W."/>
            <person name="Condon B.J."/>
            <person name="Copeland A.C."/>
            <person name="Dhillon B."/>
            <person name="Glaser F."/>
            <person name="Hesse C.N."/>
            <person name="Kosti I."/>
            <person name="LaButti K."/>
            <person name="Lindquist E.A."/>
            <person name="Lucas S."/>
            <person name="Salamov A.A."/>
            <person name="Bradshaw R.E."/>
            <person name="Ciuffetti L."/>
            <person name="Hamelin R.C."/>
            <person name="Kema G.H.J."/>
            <person name="Lawrence C."/>
            <person name="Scott J.A."/>
            <person name="Spatafora J.W."/>
            <person name="Turgeon B.G."/>
            <person name="de Wit P.J.G.M."/>
            <person name="Zhong S."/>
            <person name="Goodwin S.B."/>
            <person name="Grigoriev I.V."/>
        </authorList>
    </citation>
    <scope>NUCLEOTIDE SEQUENCE [LARGE SCALE GENOMIC DNA]</scope>
    <source>
        <strain evidence="2">C5 / ATCC 48332 / race O</strain>
    </source>
</reference>
<dbReference type="STRING" id="701091.M2U8N2"/>
<dbReference type="AlphaFoldDB" id="M2U8N2"/>
<dbReference type="PANTHER" id="PTHR43040">
    <property type="entry name" value="RIBONUCLEASE D"/>
    <property type="match status" value="1"/>
</dbReference>
<dbReference type="PANTHER" id="PTHR43040:SF1">
    <property type="entry name" value="RIBONUCLEASE D"/>
    <property type="match status" value="1"/>
</dbReference>
<dbReference type="HOGENOM" id="CLU_2489314_0_0_1"/>
<evidence type="ECO:0000313" key="2">
    <source>
        <dbReference type="Proteomes" id="UP000016936"/>
    </source>
</evidence>
<dbReference type="EMBL" id="KB445571">
    <property type="protein sequence ID" value="EMD94914.1"/>
    <property type="molecule type" value="Genomic_DNA"/>
</dbReference>
<dbReference type="Proteomes" id="UP000016936">
    <property type="component" value="Unassembled WGS sequence"/>
</dbReference>
<name>M2U8N2_COCH5</name>
<keyword evidence="2" id="KW-1185">Reference proteome</keyword>
<sequence length="87" mass="10142">WTSAKEAGEKLIKPELGGSDKVFEERPIKKEIKKHCGGRVEYLPELRKMLWEEKGEEWKEIVKVATERRVEETQEVGYLSLGRNEVV</sequence>
<evidence type="ECO:0000313" key="1">
    <source>
        <dbReference type="EMBL" id="EMD94914.1"/>
    </source>
</evidence>
<organism evidence="1 2">
    <name type="scientific">Cochliobolus heterostrophus (strain C5 / ATCC 48332 / race O)</name>
    <name type="common">Southern corn leaf blight fungus</name>
    <name type="synonym">Bipolaris maydis</name>
    <dbReference type="NCBI Taxonomy" id="701091"/>
    <lineage>
        <taxon>Eukaryota</taxon>
        <taxon>Fungi</taxon>
        <taxon>Dikarya</taxon>
        <taxon>Ascomycota</taxon>
        <taxon>Pezizomycotina</taxon>
        <taxon>Dothideomycetes</taxon>
        <taxon>Pleosporomycetidae</taxon>
        <taxon>Pleosporales</taxon>
        <taxon>Pleosporineae</taxon>
        <taxon>Pleosporaceae</taxon>
        <taxon>Bipolaris</taxon>
    </lineage>
</organism>
<reference evidence="2" key="2">
    <citation type="journal article" date="2013" name="PLoS Genet.">
        <title>Comparative genome structure, secondary metabolite, and effector coding capacity across Cochliobolus pathogens.</title>
        <authorList>
            <person name="Condon B.J."/>
            <person name="Leng Y."/>
            <person name="Wu D."/>
            <person name="Bushley K.E."/>
            <person name="Ohm R.A."/>
            <person name="Otillar R."/>
            <person name="Martin J."/>
            <person name="Schackwitz W."/>
            <person name="Grimwood J."/>
            <person name="MohdZainudin N."/>
            <person name="Xue C."/>
            <person name="Wang R."/>
            <person name="Manning V.A."/>
            <person name="Dhillon B."/>
            <person name="Tu Z.J."/>
            <person name="Steffenson B.J."/>
            <person name="Salamov A."/>
            <person name="Sun H."/>
            <person name="Lowry S."/>
            <person name="LaButti K."/>
            <person name="Han J."/>
            <person name="Copeland A."/>
            <person name="Lindquist E."/>
            <person name="Barry K."/>
            <person name="Schmutz J."/>
            <person name="Baker S.E."/>
            <person name="Ciuffetti L.M."/>
            <person name="Grigoriev I.V."/>
            <person name="Zhong S."/>
            <person name="Turgeon B.G."/>
        </authorList>
    </citation>
    <scope>NUCLEOTIDE SEQUENCE [LARGE SCALE GENOMIC DNA]</scope>
    <source>
        <strain evidence="2">C5 / ATCC 48332 / race O</strain>
    </source>
</reference>
<feature type="non-terminal residue" evidence="1">
    <location>
        <position position="87"/>
    </location>
</feature>